<name>A0ABP9IWP6_9ACTN</name>
<dbReference type="EMBL" id="BAABKB010000010">
    <property type="protein sequence ID" value="GAA5012809.1"/>
    <property type="molecule type" value="Genomic_DNA"/>
</dbReference>
<accession>A0ABP9IWP6</accession>
<reference evidence="2" key="1">
    <citation type="journal article" date="2019" name="Int. J. Syst. Evol. Microbiol.">
        <title>The Global Catalogue of Microorganisms (GCM) 10K type strain sequencing project: providing services to taxonomists for standard genome sequencing and annotation.</title>
        <authorList>
            <consortium name="The Broad Institute Genomics Platform"/>
            <consortium name="The Broad Institute Genome Sequencing Center for Infectious Disease"/>
            <person name="Wu L."/>
            <person name="Ma J."/>
        </authorList>
    </citation>
    <scope>NUCLEOTIDE SEQUENCE [LARGE SCALE GENOMIC DNA]</scope>
    <source>
        <strain evidence="2">JCM 18409</strain>
    </source>
</reference>
<organism evidence="1 2">
    <name type="scientific">Streptomyces siamensis</name>
    <dbReference type="NCBI Taxonomy" id="1274986"/>
    <lineage>
        <taxon>Bacteria</taxon>
        <taxon>Bacillati</taxon>
        <taxon>Actinomycetota</taxon>
        <taxon>Actinomycetes</taxon>
        <taxon>Kitasatosporales</taxon>
        <taxon>Streptomycetaceae</taxon>
        <taxon>Streptomyces</taxon>
    </lineage>
</organism>
<proteinExistence type="predicted"/>
<evidence type="ECO:0000313" key="1">
    <source>
        <dbReference type="EMBL" id="GAA5012809.1"/>
    </source>
</evidence>
<protein>
    <submittedName>
        <fullName evidence="1">Uncharacterized protein</fullName>
    </submittedName>
</protein>
<evidence type="ECO:0000313" key="2">
    <source>
        <dbReference type="Proteomes" id="UP001501759"/>
    </source>
</evidence>
<gene>
    <name evidence="1" type="ORF">GCM10023335_35110</name>
</gene>
<keyword evidence="2" id="KW-1185">Reference proteome</keyword>
<comment type="caution">
    <text evidence="1">The sequence shown here is derived from an EMBL/GenBank/DDBJ whole genome shotgun (WGS) entry which is preliminary data.</text>
</comment>
<dbReference type="Proteomes" id="UP001501759">
    <property type="component" value="Unassembled WGS sequence"/>
</dbReference>
<sequence>MAVWVVRGAVAEPALASAGIDVIIPATTAAAPHRAAARFFIRPPRTEVLSRARHGLRRIVPEREAGGTGSDKT</sequence>